<evidence type="ECO:0000313" key="2">
    <source>
        <dbReference type="Proteomes" id="UP000240317"/>
    </source>
</evidence>
<dbReference type="RefSeq" id="WP_107136590.1">
    <property type="nucleotide sequence ID" value="NZ_PYSV01000002.1"/>
</dbReference>
<evidence type="ECO:0000313" key="1">
    <source>
        <dbReference type="EMBL" id="PTA69280.1"/>
    </source>
</evidence>
<accession>A0A2T3WBJ4</accession>
<reference evidence="1 2" key="1">
    <citation type="submission" date="2018-03" db="EMBL/GenBank/DDBJ databases">
        <title>Draft genome of Deinococcus sp. OD32.</title>
        <authorList>
            <person name="Wang X.-P."/>
            <person name="Du Z.-J."/>
        </authorList>
    </citation>
    <scope>NUCLEOTIDE SEQUENCE [LARGE SCALE GENOMIC DNA]</scope>
    <source>
        <strain evidence="1 2">OD32</strain>
    </source>
</reference>
<protein>
    <submittedName>
        <fullName evidence="1">Uncharacterized protein</fullName>
    </submittedName>
</protein>
<dbReference type="EMBL" id="PYSV01000002">
    <property type="protein sequence ID" value="PTA69280.1"/>
    <property type="molecule type" value="Genomic_DNA"/>
</dbReference>
<dbReference type="AlphaFoldDB" id="A0A2T3WBJ4"/>
<name>A0A2T3WBJ4_9DEIO</name>
<comment type="caution">
    <text evidence="1">The sequence shown here is derived from an EMBL/GenBank/DDBJ whole genome shotgun (WGS) entry which is preliminary data.</text>
</comment>
<organism evidence="1 2">
    <name type="scientific">Deinococcus arcticus</name>
    <dbReference type="NCBI Taxonomy" id="2136176"/>
    <lineage>
        <taxon>Bacteria</taxon>
        <taxon>Thermotogati</taxon>
        <taxon>Deinococcota</taxon>
        <taxon>Deinococci</taxon>
        <taxon>Deinococcales</taxon>
        <taxon>Deinococcaceae</taxon>
        <taxon>Deinococcus</taxon>
    </lineage>
</organism>
<proteinExistence type="predicted"/>
<dbReference type="Proteomes" id="UP000240317">
    <property type="component" value="Unassembled WGS sequence"/>
</dbReference>
<gene>
    <name evidence="1" type="ORF">C8263_02785</name>
</gene>
<sequence length="187" mass="20106">MNRRDIGQNIRNIQQQLPLLPVVRPPAPWRLTTSRAVGGLTEVGFGTGSDWLLIVSAQGRGVVDGLTGERLARDAETGSDWWSGGELLALGIGVLAGHQVRMAGLAGGGLPATTYDGWTVNIETFEWPVRSVILKRPTWYEQADAAQGCAVIAREPELRATGFSPTGQCLVVATSSELYLYTRSEGE</sequence>
<keyword evidence="2" id="KW-1185">Reference proteome</keyword>
<dbReference type="OrthoDB" id="1849013at2"/>